<evidence type="ECO:0000313" key="5">
    <source>
        <dbReference type="Proteomes" id="UP000000753"/>
    </source>
</evidence>
<dbReference type="KEGG" id="swp:swp_1781"/>
<dbReference type="GO" id="GO:0016813">
    <property type="term" value="F:hydrolase activity, acting on carbon-nitrogen (but not peptide) bonds, in linear amidines"/>
    <property type="evidence" value="ECO:0007669"/>
    <property type="project" value="UniProtKB-UniRule"/>
</dbReference>
<gene>
    <name evidence="4" type="ordered locus">swp_1781</name>
</gene>
<dbReference type="HOGENOM" id="CLU_152586_0_0_6"/>
<dbReference type="HAMAP" id="MF_00684">
    <property type="entry name" value="ac4C_amidohydr"/>
    <property type="match status" value="1"/>
</dbReference>
<evidence type="ECO:0000313" key="4">
    <source>
        <dbReference type="EMBL" id="ACJ28546.1"/>
    </source>
</evidence>
<name>B8CN44_SHEPW</name>
<comment type="function">
    <text evidence="2">Catalyzes the hydrolysis of N(4)-acetylcytidine (ac4C).</text>
</comment>
<reference evidence="4 5" key="1">
    <citation type="journal article" date="2008" name="PLoS ONE">
        <title>Environmental adaptation: genomic analysis of the piezotolerant and psychrotolerant deep-sea iron reducing bacterium Shewanella piezotolerans WP3.</title>
        <authorList>
            <person name="Wang F."/>
            <person name="Wang J."/>
            <person name="Jian H."/>
            <person name="Zhang B."/>
            <person name="Li S."/>
            <person name="Wang F."/>
            <person name="Zeng X."/>
            <person name="Gao L."/>
            <person name="Bartlett D.H."/>
            <person name="Yu J."/>
            <person name="Hu S."/>
            <person name="Xiao X."/>
        </authorList>
    </citation>
    <scope>NUCLEOTIDE SEQUENCE [LARGE SCALE GENOMIC DNA]</scope>
    <source>
        <strain evidence="5">WP3 / JCM 13877</strain>
    </source>
</reference>
<proteinExistence type="inferred from homology"/>
<dbReference type="SMART" id="SM01022">
    <property type="entry name" value="ASCH"/>
    <property type="match status" value="1"/>
</dbReference>
<dbReference type="InterPro" id="IPR007374">
    <property type="entry name" value="ASCH_domain"/>
</dbReference>
<feature type="active site" description="Nucleophile" evidence="2">
    <location>
        <position position="35"/>
    </location>
</feature>
<dbReference type="InterPro" id="IPR015947">
    <property type="entry name" value="PUA-like_sf"/>
</dbReference>
<feature type="active site" description="Proton acceptor" evidence="2">
    <location>
        <position position="32"/>
    </location>
</feature>
<evidence type="ECO:0000259" key="3">
    <source>
        <dbReference type="SMART" id="SM01022"/>
    </source>
</evidence>
<organism evidence="4 5">
    <name type="scientific">Shewanella piezotolerans (strain WP3 / JCM 13877)</name>
    <dbReference type="NCBI Taxonomy" id="225849"/>
    <lineage>
        <taxon>Bacteria</taxon>
        <taxon>Pseudomonadati</taxon>
        <taxon>Pseudomonadota</taxon>
        <taxon>Gammaproteobacteria</taxon>
        <taxon>Alteromonadales</taxon>
        <taxon>Shewanellaceae</taxon>
        <taxon>Shewanella</taxon>
    </lineage>
</organism>
<dbReference type="PANTHER" id="PTHR38088">
    <property type="entry name" value="UCP029143 FAMILY PROTEIN"/>
    <property type="match status" value="1"/>
</dbReference>
<dbReference type="GO" id="GO:0005829">
    <property type="term" value="C:cytosol"/>
    <property type="evidence" value="ECO:0007669"/>
    <property type="project" value="TreeGrafter"/>
</dbReference>
<dbReference type="PIRSF" id="PIRSF029143">
    <property type="entry name" value="UCP029143"/>
    <property type="match status" value="1"/>
</dbReference>
<dbReference type="Pfam" id="PF04266">
    <property type="entry name" value="ASCH"/>
    <property type="match status" value="1"/>
</dbReference>
<dbReference type="SUPFAM" id="SSF88697">
    <property type="entry name" value="PUA domain-like"/>
    <property type="match status" value="1"/>
</dbReference>
<evidence type="ECO:0000256" key="2">
    <source>
        <dbReference type="HAMAP-Rule" id="MF_00684"/>
    </source>
</evidence>
<dbReference type="Gene3D" id="2.30.130.30">
    <property type="entry name" value="Hypothetical protein"/>
    <property type="match status" value="1"/>
</dbReference>
<accession>B8CN44</accession>
<evidence type="ECO:0000256" key="1">
    <source>
        <dbReference type="ARBA" id="ARBA00022801"/>
    </source>
</evidence>
<dbReference type="eggNOG" id="COG3097">
    <property type="taxonomic scope" value="Bacteria"/>
</dbReference>
<protein>
    <recommendedName>
        <fullName evidence="2">N(4)-acetylcytidine amidohydrolase</fullName>
        <shortName evidence="2">ac4C amidohydrolase</shortName>
        <ecNumber evidence="2">3.5.1.135</ecNumber>
    </recommendedName>
</protein>
<feature type="domain" description="ASCH" evidence="3">
    <location>
        <begin position="17"/>
        <end position="114"/>
    </location>
</feature>
<comment type="catalytic activity">
    <reaction evidence="2">
        <text>N(4)-acetylcytidine + H2O = cytidine + acetate + H(+)</text>
        <dbReference type="Rhea" id="RHEA:62932"/>
        <dbReference type="ChEBI" id="CHEBI:15377"/>
        <dbReference type="ChEBI" id="CHEBI:15378"/>
        <dbReference type="ChEBI" id="CHEBI:17562"/>
        <dbReference type="ChEBI" id="CHEBI:30089"/>
        <dbReference type="ChEBI" id="CHEBI:70989"/>
        <dbReference type="EC" id="3.5.1.135"/>
    </reaction>
</comment>
<dbReference type="InterPro" id="IPR008314">
    <property type="entry name" value="AC4CH"/>
</dbReference>
<keyword evidence="5" id="KW-1185">Reference proteome</keyword>
<dbReference type="AlphaFoldDB" id="B8CN44"/>
<feature type="active site" description="Proton donor" evidence="2">
    <location>
        <position position="85"/>
    </location>
</feature>
<dbReference type="STRING" id="225849.swp_1781"/>
<dbReference type="EC" id="3.5.1.135" evidence="2"/>
<keyword evidence="1 2" id="KW-0378">Hydrolase</keyword>
<sequence>MLGFSFTYWLEGNMQTITFFQRFEADILAGKKTITLRDKSESHFEAGQIVHVANLETSHSYGQVEILSVAWVKFDDLNQLHAEQENMTLVELKTLIREIYPEIEQLYQINFKLL</sequence>
<dbReference type="CDD" id="cd06552">
    <property type="entry name" value="ASCH_yqfb_like"/>
    <property type="match status" value="1"/>
</dbReference>
<dbReference type="EMBL" id="CP000472">
    <property type="protein sequence ID" value="ACJ28546.1"/>
    <property type="molecule type" value="Genomic_DNA"/>
</dbReference>
<comment type="catalytic activity">
    <reaction evidence="2">
        <text>N(4)-acetyl-2'-deoxycytidine + H2O = 2'-deoxycytidine + acetate + H(+)</text>
        <dbReference type="Rhea" id="RHEA:62936"/>
        <dbReference type="ChEBI" id="CHEBI:15377"/>
        <dbReference type="ChEBI" id="CHEBI:15378"/>
        <dbReference type="ChEBI" id="CHEBI:15698"/>
        <dbReference type="ChEBI" id="CHEBI:30089"/>
        <dbReference type="ChEBI" id="CHEBI:146133"/>
        <dbReference type="EC" id="3.5.1.135"/>
    </reaction>
</comment>
<dbReference type="PANTHER" id="PTHR38088:SF2">
    <property type="entry name" value="UCP029143 FAMILY PROTEIN"/>
    <property type="match status" value="1"/>
</dbReference>
<comment type="catalytic activity">
    <reaction evidence="2">
        <text>N(4)-acetylcytosine + H2O = cytosine + acetate + H(+)</text>
        <dbReference type="Rhea" id="RHEA:62940"/>
        <dbReference type="ChEBI" id="CHEBI:15377"/>
        <dbReference type="ChEBI" id="CHEBI:15378"/>
        <dbReference type="ChEBI" id="CHEBI:16040"/>
        <dbReference type="ChEBI" id="CHEBI:30089"/>
        <dbReference type="ChEBI" id="CHEBI:146134"/>
        <dbReference type="EC" id="3.5.1.135"/>
    </reaction>
</comment>
<comment type="similarity">
    <text evidence="2">Belongs to the N(4)-acetylcytidine amidohydrolase family.</text>
</comment>
<dbReference type="NCBIfam" id="NF003443">
    <property type="entry name" value="PRK04980.1"/>
    <property type="match status" value="1"/>
</dbReference>
<dbReference type="Proteomes" id="UP000000753">
    <property type="component" value="Chromosome"/>
</dbReference>